<dbReference type="Proteomes" id="UP001060215">
    <property type="component" value="Chromosome 2"/>
</dbReference>
<proteinExistence type="predicted"/>
<sequence>MEICGWTQYNGGKSEVAKNGQAMARQVSPWQPLAAFTDSNISVTVALPNELLSSAASTPSYTDTWVQSNILPYFPKTQIEAIAVGNEVFVDPNNTTKFLVQAMNNMYSSLSKSNLQNSIKISSPIALTALQTSYPSSNGSFKQELIEPVIKPMLNFLQNGFCFVNFA</sequence>
<reference evidence="1 2" key="1">
    <citation type="journal article" date="2022" name="Plant J.">
        <title>Chromosome-level genome of Camellia lanceoleosa provides a valuable resource for understanding genome evolution and self-incompatibility.</title>
        <authorList>
            <person name="Gong W."/>
            <person name="Xiao S."/>
            <person name="Wang L."/>
            <person name="Liao Z."/>
            <person name="Chang Y."/>
            <person name="Mo W."/>
            <person name="Hu G."/>
            <person name="Li W."/>
            <person name="Zhao G."/>
            <person name="Zhu H."/>
            <person name="Hu X."/>
            <person name="Ji K."/>
            <person name="Xiang X."/>
            <person name="Song Q."/>
            <person name="Yuan D."/>
            <person name="Jin S."/>
            <person name="Zhang L."/>
        </authorList>
    </citation>
    <scope>NUCLEOTIDE SEQUENCE [LARGE SCALE GENOMIC DNA]</scope>
    <source>
        <strain evidence="1">SQ_2022a</strain>
    </source>
</reference>
<evidence type="ECO:0000313" key="2">
    <source>
        <dbReference type="Proteomes" id="UP001060215"/>
    </source>
</evidence>
<name>A0ACC0I4W4_9ERIC</name>
<gene>
    <name evidence="1" type="ORF">LOK49_LG04G02997</name>
</gene>
<dbReference type="EMBL" id="CM045759">
    <property type="protein sequence ID" value="KAI8019785.1"/>
    <property type="molecule type" value="Genomic_DNA"/>
</dbReference>
<evidence type="ECO:0000313" key="1">
    <source>
        <dbReference type="EMBL" id="KAI8019785.1"/>
    </source>
</evidence>
<comment type="caution">
    <text evidence="1">The sequence shown here is derived from an EMBL/GenBank/DDBJ whole genome shotgun (WGS) entry which is preliminary data.</text>
</comment>
<protein>
    <submittedName>
        <fullName evidence="1">Glucan endo-1,3-beta-glucosidase A6</fullName>
    </submittedName>
</protein>
<keyword evidence="2" id="KW-1185">Reference proteome</keyword>
<organism evidence="1 2">
    <name type="scientific">Camellia lanceoleosa</name>
    <dbReference type="NCBI Taxonomy" id="1840588"/>
    <lineage>
        <taxon>Eukaryota</taxon>
        <taxon>Viridiplantae</taxon>
        <taxon>Streptophyta</taxon>
        <taxon>Embryophyta</taxon>
        <taxon>Tracheophyta</taxon>
        <taxon>Spermatophyta</taxon>
        <taxon>Magnoliopsida</taxon>
        <taxon>eudicotyledons</taxon>
        <taxon>Gunneridae</taxon>
        <taxon>Pentapetalae</taxon>
        <taxon>asterids</taxon>
        <taxon>Ericales</taxon>
        <taxon>Theaceae</taxon>
        <taxon>Camellia</taxon>
    </lineage>
</organism>
<accession>A0ACC0I4W4</accession>